<evidence type="ECO:0000256" key="1">
    <source>
        <dbReference type="ARBA" id="ARBA00004222"/>
    </source>
</evidence>
<protein>
    <recommendedName>
        <fullName evidence="5">Trafficking protein particle complex subunit 6B</fullName>
    </recommendedName>
</protein>
<dbReference type="SUPFAM" id="SSF111126">
    <property type="entry name" value="Ligand-binding domain in the NO signalling and Golgi transport"/>
    <property type="match status" value="1"/>
</dbReference>
<dbReference type="Proteomes" id="UP001558632">
    <property type="component" value="Unassembled WGS sequence"/>
</dbReference>
<dbReference type="Gene3D" id="3.30.1380.20">
    <property type="entry name" value="Trafficking protein particle complex subunit 3"/>
    <property type="match status" value="1"/>
</dbReference>
<name>A0ABR3K509_TRISP</name>
<comment type="similarity">
    <text evidence="2">Belongs to the TRAPP small subunits family. BET3 subfamily.</text>
</comment>
<dbReference type="InterPro" id="IPR024096">
    <property type="entry name" value="NO_sig/Golgi_transp_ligand-bd"/>
</dbReference>
<comment type="caution">
    <text evidence="3">The sequence shown here is derived from an EMBL/GenBank/DDBJ whole genome shotgun (WGS) entry which is preliminary data.</text>
</comment>
<evidence type="ECO:0000313" key="4">
    <source>
        <dbReference type="Proteomes" id="UP001558632"/>
    </source>
</evidence>
<accession>A0ABR3K509</accession>
<evidence type="ECO:0000313" key="3">
    <source>
        <dbReference type="EMBL" id="KAL1228795.1"/>
    </source>
</evidence>
<evidence type="ECO:0008006" key="5">
    <source>
        <dbReference type="Google" id="ProtNLM"/>
    </source>
</evidence>
<dbReference type="EMBL" id="JBEUSY010000498">
    <property type="protein sequence ID" value="KAL1228795.1"/>
    <property type="molecule type" value="Genomic_DNA"/>
</dbReference>
<dbReference type="InterPro" id="IPR037992">
    <property type="entry name" value="TRAPPC6/Trs33"/>
</dbReference>
<dbReference type="Pfam" id="PF04051">
    <property type="entry name" value="TRAPP"/>
    <property type="match status" value="1"/>
</dbReference>
<dbReference type="PANTHER" id="PTHR12817">
    <property type="entry name" value="TRAFFICKING PROTEIN PARTICLE COMPLEX SUBUNIT 6B"/>
    <property type="match status" value="1"/>
</dbReference>
<reference evidence="3 4" key="1">
    <citation type="submission" date="2024-07" db="EMBL/GenBank/DDBJ databases">
        <title>Enhanced genomic and transcriptomic resources for Trichinella pseudospiralis and T. spiralis underpin the discovery of pronounced molecular differences between stages and species.</title>
        <authorList>
            <person name="Pasi K.K."/>
            <person name="La Rosa G."/>
            <person name="Gomez-Morales M.A."/>
            <person name="Tosini F."/>
            <person name="Sumanam S."/>
            <person name="Young N.D."/>
            <person name="Chang B.C."/>
            <person name="Robin G.B."/>
        </authorList>
    </citation>
    <scope>NUCLEOTIDE SEQUENCE [LARGE SCALE GENOMIC DNA]</scope>
    <source>
        <strain evidence="3">ISS534</strain>
    </source>
</reference>
<dbReference type="InterPro" id="IPR007194">
    <property type="entry name" value="TRAPP_component"/>
</dbReference>
<dbReference type="PANTHER" id="PTHR12817:SF0">
    <property type="entry name" value="GEO08327P1"/>
    <property type="match status" value="1"/>
</dbReference>
<evidence type="ECO:0000256" key="2">
    <source>
        <dbReference type="ARBA" id="ARBA00006218"/>
    </source>
</evidence>
<sequence length="155" mass="17699">MSITEFPFEYLHSEIVQFLLTYADEASVLKKLEDMGVRVGLALAEFLSMDMLPLRAEIDVVKFLCKEFWCAIFGKQVNSLRTNHQGIYVIYDNSFVLLQPFSNNNQYQEEVQRYLAFTRGLIRGVLGDFGLNAAVVADVQEMPAVRFSINLKSET</sequence>
<gene>
    <name evidence="3" type="ORF">TSPI_10977</name>
</gene>
<comment type="subcellular location">
    <subcellularLocation>
        <location evidence="1">Golgi apparatus</location>
        <location evidence="1">cis-Golgi network</location>
    </subcellularLocation>
</comment>
<organism evidence="3 4">
    <name type="scientific">Trichinella spiralis</name>
    <name type="common">Trichina worm</name>
    <dbReference type="NCBI Taxonomy" id="6334"/>
    <lineage>
        <taxon>Eukaryota</taxon>
        <taxon>Metazoa</taxon>
        <taxon>Ecdysozoa</taxon>
        <taxon>Nematoda</taxon>
        <taxon>Enoplea</taxon>
        <taxon>Dorylaimia</taxon>
        <taxon>Trichinellida</taxon>
        <taxon>Trichinellidae</taxon>
        <taxon>Trichinella</taxon>
    </lineage>
</organism>
<dbReference type="CDD" id="cd14944">
    <property type="entry name" value="TRAPPC6A_Trs33"/>
    <property type="match status" value="1"/>
</dbReference>
<proteinExistence type="inferred from homology"/>
<keyword evidence="4" id="KW-1185">Reference proteome</keyword>